<keyword evidence="5 10" id="KW-0547">Nucleotide-binding</keyword>
<evidence type="ECO:0000256" key="7">
    <source>
        <dbReference type="ARBA" id="ARBA00022840"/>
    </source>
</evidence>
<dbReference type="OrthoDB" id="9795716at2"/>
<evidence type="ECO:0000256" key="3">
    <source>
        <dbReference type="ARBA" id="ARBA00012054"/>
    </source>
</evidence>
<dbReference type="GO" id="GO:0005737">
    <property type="term" value="C:cytoplasm"/>
    <property type="evidence" value="ECO:0007669"/>
    <property type="project" value="TreeGrafter"/>
</dbReference>
<dbReference type="PANTHER" id="PTHR43442:SF3">
    <property type="entry name" value="GLUCONOKINASE-RELATED"/>
    <property type="match status" value="1"/>
</dbReference>
<evidence type="ECO:0000256" key="1">
    <source>
        <dbReference type="ARBA" id="ARBA00004761"/>
    </source>
</evidence>
<evidence type="ECO:0000256" key="4">
    <source>
        <dbReference type="ARBA" id="ARBA00022679"/>
    </source>
</evidence>
<dbReference type="FunFam" id="3.40.50.300:FF:000522">
    <property type="entry name" value="Gluconokinase"/>
    <property type="match status" value="1"/>
</dbReference>
<dbReference type="GO" id="GO:0005524">
    <property type="term" value="F:ATP binding"/>
    <property type="evidence" value="ECO:0007669"/>
    <property type="project" value="UniProtKB-KW"/>
</dbReference>
<keyword evidence="6 10" id="KW-0418">Kinase</keyword>
<dbReference type="EMBL" id="FNAD01000027">
    <property type="protein sequence ID" value="SDE53588.1"/>
    <property type="molecule type" value="Genomic_DNA"/>
</dbReference>
<dbReference type="EC" id="2.7.1.12" evidence="3 10"/>
<dbReference type="InterPro" id="IPR027417">
    <property type="entry name" value="P-loop_NTPase"/>
</dbReference>
<dbReference type="GO" id="GO:0019521">
    <property type="term" value="P:D-gluconate metabolic process"/>
    <property type="evidence" value="ECO:0007669"/>
    <property type="project" value="UniProtKB-KW"/>
</dbReference>
<dbReference type="RefSeq" id="WP_091040628.1">
    <property type="nucleotide sequence ID" value="NZ_FNAD01000027.1"/>
</dbReference>
<accession>A0A1G7DPZ7</accession>
<dbReference type="SUPFAM" id="SSF52540">
    <property type="entry name" value="P-loop containing nucleoside triphosphate hydrolases"/>
    <property type="match status" value="1"/>
</dbReference>
<evidence type="ECO:0000256" key="8">
    <source>
        <dbReference type="ARBA" id="ARBA00023064"/>
    </source>
</evidence>
<name>A0A1G7DPZ7_9ACTN</name>
<evidence type="ECO:0000313" key="12">
    <source>
        <dbReference type="Proteomes" id="UP000198949"/>
    </source>
</evidence>
<evidence type="ECO:0000313" key="11">
    <source>
        <dbReference type="EMBL" id="SDE53588.1"/>
    </source>
</evidence>
<comment type="similarity">
    <text evidence="2 10">Belongs to the gluconokinase GntK/GntV family.</text>
</comment>
<dbReference type="Proteomes" id="UP000198949">
    <property type="component" value="Unassembled WGS sequence"/>
</dbReference>
<evidence type="ECO:0000256" key="2">
    <source>
        <dbReference type="ARBA" id="ARBA00008420"/>
    </source>
</evidence>
<evidence type="ECO:0000256" key="5">
    <source>
        <dbReference type="ARBA" id="ARBA00022741"/>
    </source>
</evidence>
<dbReference type="GO" id="GO:0046316">
    <property type="term" value="F:gluconokinase activity"/>
    <property type="evidence" value="ECO:0007669"/>
    <property type="project" value="UniProtKB-EC"/>
</dbReference>
<keyword evidence="7 10" id="KW-0067">ATP-binding</keyword>
<organism evidence="11 12">
    <name type="scientific">Glycomyces harbinensis</name>
    <dbReference type="NCBI Taxonomy" id="58114"/>
    <lineage>
        <taxon>Bacteria</taxon>
        <taxon>Bacillati</taxon>
        <taxon>Actinomycetota</taxon>
        <taxon>Actinomycetes</taxon>
        <taxon>Glycomycetales</taxon>
        <taxon>Glycomycetaceae</taxon>
        <taxon>Glycomyces</taxon>
    </lineage>
</organism>
<comment type="catalytic activity">
    <reaction evidence="9 10">
        <text>D-gluconate + ATP = 6-phospho-D-gluconate + ADP + H(+)</text>
        <dbReference type="Rhea" id="RHEA:19433"/>
        <dbReference type="ChEBI" id="CHEBI:15378"/>
        <dbReference type="ChEBI" id="CHEBI:18391"/>
        <dbReference type="ChEBI" id="CHEBI:30616"/>
        <dbReference type="ChEBI" id="CHEBI:58759"/>
        <dbReference type="ChEBI" id="CHEBI:456216"/>
        <dbReference type="EC" id="2.7.1.12"/>
    </reaction>
</comment>
<gene>
    <name evidence="11" type="ORF">SAMN05216270_12726</name>
</gene>
<dbReference type="CDD" id="cd02021">
    <property type="entry name" value="GntK"/>
    <property type="match status" value="1"/>
</dbReference>
<proteinExistence type="inferred from homology"/>
<keyword evidence="12" id="KW-1185">Reference proteome</keyword>
<comment type="pathway">
    <text evidence="1">Carbohydrate acid metabolism.</text>
</comment>
<dbReference type="InterPro" id="IPR006001">
    <property type="entry name" value="Therm_gnt_kin"/>
</dbReference>
<reference evidence="12" key="1">
    <citation type="submission" date="2016-10" db="EMBL/GenBank/DDBJ databases">
        <authorList>
            <person name="Varghese N."/>
            <person name="Submissions S."/>
        </authorList>
    </citation>
    <scope>NUCLEOTIDE SEQUENCE [LARGE SCALE GENOMIC DNA]</scope>
    <source>
        <strain evidence="12">CGMCC 4.3516</strain>
    </source>
</reference>
<evidence type="ECO:0000256" key="9">
    <source>
        <dbReference type="ARBA" id="ARBA00048090"/>
    </source>
</evidence>
<dbReference type="PANTHER" id="PTHR43442">
    <property type="entry name" value="GLUCONOKINASE-RELATED"/>
    <property type="match status" value="1"/>
</dbReference>
<keyword evidence="8" id="KW-0311">Gluconate utilization</keyword>
<sequence>MTTTCLVVMGVSGSGKSTVARMLADRLGRLMAEADEFHPASNIAKMESGFPLNDSDRAPWLRSLRDWISEQDAAGISTVVTCSALKHRYRDALREASARVVFVHLDGSRELIAGRLQGRSGHFMPPSLLDSQFADLEPLAAGEDGIRVDISATPEAITDTVIAAFD</sequence>
<dbReference type="NCBIfam" id="TIGR01313">
    <property type="entry name" value="therm_gnt_kin"/>
    <property type="match status" value="1"/>
</dbReference>
<dbReference type="STRING" id="58114.SAMN05216270_12726"/>
<keyword evidence="4 10" id="KW-0808">Transferase</keyword>
<dbReference type="Gene3D" id="3.40.50.300">
    <property type="entry name" value="P-loop containing nucleotide triphosphate hydrolases"/>
    <property type="match status" value="1"/>
</dbReference>
<protein>
    <recommendedName>
        <fullName evidence="3 10">Gluconokinase</fullName>
        <ecNumber evidence="3 10">2.7.1.12</ecNumber>
    </recommendedName>
</protein>
<dbReference type="AlphaFoldDB" id="A0A1G7DPZ7"/>
<evidence type="ECO:0000256" key="6">
    <source>
        <dbReference type="ARBA" id="ARBA00022777"/>
    </source>
</evidence>
<evidence type="ECO:0000256" key="10">
    <source>
        <dbReference type="RuleBase" id="RU363066"/>
    </source>
</evidence>
<dbReference type="Pfam" id="PF13671">
    <property type="entry name" value="AAA_33"/>
    <property type="match status" value="1"/>
</dbReference>